<feature type="region of interest" description="Disordered" evidence="1">
    <location>
        <begin position="1"/>
        <end position="20"/>
    </location>
</feature>
<organism evidence="2">
    <name type="scientific">uncultured Thermomicrobiales bacterium</name>
    <dbReference type="NCBI Taxonomy" id="1645740"/>
    <lineage>
        <taxon>Bacteria</taxon>
        <taxon>Pseudomonadati</taxon>
        <taxon>Thermomicrobiota</taxon>
        <taxon>Thermomicrobia</taxon>
        <taxon>Thermomicrobiales</taxon>
        <taxon>environmental samples</taxon>
    </lineage>
</organism>
<dbReference type="AlphaFoldDB" id="A0A6J4UKQ7"/>
<name>A0A6J4UKQ7_9BACT</name>
<gene>
    <name evidence="2" type="ORF">AVDCRST_MAG43-1261</name>
</gene>
<dbReference type="EMBL" id="CADCWI010000064">
    <property type="protein sequence ID" value="CAA9553564.1"/>
    <property type="molecule type" value="Genomic_DNA"/>
</dbReference>
<sequence length="59" mass="7070">MNLVRRFLTRNTRSNPSSTRFDRYYSGVLRSGSGYPTADEARKDLRSYDRHNNAFRWPR</sequence>
<feature type="compositionally biased region" description="Polar residues" evidence="1">
    <location>
        <begin position="9"/>
        <end position="19"/>
    </location>
</feature>
<evidence type="ECO:0000313" key="2">
    <source>
        <dbReference type="EMBL" id="CAA9553564.1"/>
    </source>
</evidence>
<accession>A0A6J4UKQ7</accession>
<protein>
    <submittedName>
        <fullName evidence="2">Uncharacterized protein</fullName>
    </submittedName>
</protein>
<reference evidence="2" key="1">
    <citation type="submission" date="2020-02" db="EMBL/GenBank/DDBJ databases">
        <authorList>
            <person name="Meier V. D."/>
        </authorList>
    </citation>
    <scope>NUCLEOTIDE SEQUENCE</scope>
    <source>
        <strain evidence="2">AVDCRST_MAG43</strain>
    </source>
</reference>
<evidence type="ECO:0000256" key="1">
    <source>
        <dbReference type="SAM" id="MobiDB-lite"/>
    </source>
</evidence>
<proteinExistence type="predicted"/>